<organism evidence="5 6">
    <name type="scientific">Bifidobacterium thermophilum</name>
    <dbReference type="NCBI Taxonomy" id="33905"/>
    <lineage>
        <taxon>Bacteria</taxon>
        <taxon>Bacillati</taxon>
        <taxon>Actinomycetota</taxon>
        <taxon>Actinomycetes</taxon>
        <taxon>Bifidobacteriales</taxon>
        <taxon>Bifidobacteriaceae</taxon>
        <taxon>Bifidobacterium</taxon>
    </lineage>
</organism>
<accession>A0A7X9NQG7</accession>
<feature type="chain" id="PRO_5031307039" description="SpaA-like prealbumin fold domain-containing protein" evidence="3">
    <location>
        <begin position="32"/>
        <end position="754"/>
    </location>
</feature>
<keyword evidence="2" id="KW-0472">Membrane</keyword>
<dbReference type="InterPro" id="IPR006311">
    <property type="entry name" value="TAT_signal"/>
</dbReference>
<dbReference type="InterPro" id="IPR013783">
    <property type="entry name" value="Ig-like_fold"/>
</dbReference>
<protein>
    <recommendedName>
        <fullName evidence="4">SpaA-like prealbumin fold domain-containing protein</fullName>
    </recommendedName>
</protein>
<reference evidence="5 6" key="1">
    <citation type="submission" date="2020-04" db="EMBL/GenBank/DDBJ databases">
        <authorList>
            <person name="Hitch T.C.A."/>
            <person name="Wylensek D."/>
            <person name="Clavel T."/>
        </authorList>
    </citation>
    <scope>NUCLEOTIDE SEQUENCE [LARGE SCALE GENOMIC DNA]</scope>
    <source>
        <strain evidence="5 6">BSM-130-P53-3C</strain>
    </source>
</reference>
<dbReference type="EMBL" id="JABAGI010000003">
    <property type="protein sequence ID" value="NME61943.1"/>
    <property type="molecule type" value="Genomic_DNA"/>
</dbReference>
<dbReference type="GO" id="GO:0005975">
    <property type="term" value="P:carbohydrate metabolic process"/>
    <property type="evidence" value="ECO:0007669"/>
    <property type="project" value="UniProtKB-ARBA"/>
</dbReference>
<feature type="signal peptide" evidence="3">
    <location>
        <begin position="1"/>
        <end position="31"/>
    </location>
</feature>
<evidence type="ECO:0000256" key="1">
    <source>
        <dbReference type="SAM" id="MobiDB-lite"/>
    </source>
</evidence>
<sequence>MTTPTMTRRLAAGAVAAATLAGGLMALPAHAADSVYDITIKAASAEAGGDNTLKGRRYTAYKLADYVDGTFVNLGANNKQLDGVAVDTPDALKPDLDRVLAKTTGVSDVSSLPGWKDAGADPVAWMGGFRQTLGSSNQAAGTFGFGWNESGPQHKGNNSPDKAYTGSVREFADNIVKDAAALAKVETQEHSDTVTCQAAASCTIPLKSSGLYLILDSAPEDKGTYTDHNGFTNTWNIGVTQPMIVPTKADKADMATQPGYVTTDGTTLGTVGKLGEIVVKNVADQDVLPNTPPKRRDETVDPGKDAADNGSDIGDTVPYIVNYRIPDMSAYKAAFDNHDQWIYNYRIIDQTDPGLKITDVNQVTVTIPGIDGKTIAIKPEVRTTLPAYAADGAGTPDGQQGEPDAWVYLKNDDANDSSHLVVGLGRWIVKNYGDIARNDKTQTMYGHEFTVRYTATVTPKVLQHKNMTKNDNHLEYSANPDNVNSGKVVPTPEVKIRQWTYDIDLHKRAATSNTGLEGAKFQVTVKDKKNPADAKTNGATMKWVLVDGTAGDYRQAVAGDQNPTDTVTTGKDGLLRLRGLDLGTYTLTETQAPRNYQPLKSSEDVTIAATFMDDKTNWTTPDAQTSVSETITKNNSILALKKMFTFETPAAQAPAGMVISDTQAIWGAPTDINGKVLAGTPSDVAKNLKDASGAYVADDKTSFIPASLTLLDQPINVMLAQTGGVIAFGVAGIMGVILVAAGVTILVRRRTMAD</sequence>
<evidence type="ECO:0000259" key="4">
    <source>
        <dbReference type="Pfam" id="PF17802"/>
    </source>
</evidence>
<feature type="region of interest" description="Disordered" evidence="1">
    <location>
        <begin position="284"/>
        <end position="312"/>
    </location>
</feature>
<keyword evidence="2" id="KW-0812">Transmembrane</keyword>
<feature type="transmembrane region" description="Helical" evidence="2">
    <location>
        <begin position="725"/>
        <end position="747"/>
    </location>
</feature>
<evidence type="ECO:0000313" key="5">
    <source>
        <dbReference type="EMBL" id="NME61943.1"/>
    </source>
</evidence>
<name>A0A7X9NQG7_9BIFI</name>
<dbReference type="Pfam" id="PF17802">
    <property type="entry name" value="SpaA"/>
    <property type="match status" value="1"/>
</dbReference>
<dbReference type="Proteomes" id="UP000588369">
    <property type="component" value="Unassembled WGS sequence"/>
</dbReference>
<proteinExistence type="predicted"/>
<keyword evidence="3" id="KW-0732">Signal</keyword>
<dbReference type="AlphaFoldDB" id="A0A7X9NQG7"/>
<evidence type="ECO:0000256" key="2">
    <source>
        <dbReference type="SAM" id="Phobius"/>
    </source>
</evidence>
<feature type="domain" description="SpaA-like prealbumin fold" evidence="4">
    <location>
        <begin position="503"/>
        <end position="610"/>
    </location>
</feature>
<dbReference type="RefSeq" id="WP_168984039.1">
    <property type="nucleotide sequence ID" value="NZ_JABAGI010000003.1"/>
</dbReference>
<dbReference type="PROSITE" id="PS51318">
    <property type="entry name" value="TAT"/>
    <property type="match status" value="1"/>
</dbReference>
<gene>
    <name evidence="5" type="ORF">HF844_03865</name>
</gene>
<evidence type="ECO:0000256" key="3">
    <source>
        <dbReference type="SAM" id="SignalP"/>
    </source>
</evidence>
<keyword evidence="2" id="KW-1133">Transmembrane helix</keyword>
<comment type="caution">
    <text evidence="5">The sequence shown here is derived from an EMBL/GenBank/DDBJ whole genome shotgun (WGS) entry which is preliminary data.</text>
</comment>
<dbReference type="SUPFAM" id="SSF49478">
    <property type="entry name" value="Cna protein B-type domain"/>
    <property type="match status" value="1"/>
</dbReference>
<dbReference type="Gene3D" id="2.60.40.740">
    <property type="match status" value="1"/>
</dbReference>
<feature type="compositionally biased region" description="Basic and acidic residues" evidence="1">
    <location>
        <begin position="294"/>
        <end position="307"/>
    </location>
</feature>
<evidence type="ECO:0000313" key="6">
    <source>
        <dbReference type="Proteomes" id="UP000588369"/>
    </source>
</evidence>
<dbReference type="InterPro" id="IPR041033">
    <property type="entry name" value="SpaA_PFL_dom_1"/>
</dbReference>
<dbReference type="Gene3D" id="2.60.40.10">
    <property type="entry name" value="Immunoglobulins"/>
    <property type="match status" value="1"/>
</dbReference>